<dbReference type="Proteomes" id="UP001470230">
    <property type="component" value="Unassembled WGS sequence"/>
</dbReference>
<keyword evidence="2" id="KW-1185">Reference proteome</keyword>
<evidence type="ECO:0000313" key="1">
    <source>
        <dbReference type="EMBL" id="KAK8866226.1"/>
    </source>
</evidence>
<organism evidence="1 2">
    <name type="scientific">Tritrichomonas musculus</name>
    <dbReference type="NCBI Taxonomy" id="1915356"/>
    <lineage>
        <taxon>Eukaryota</taxon>
        <taxon>Metamonada</taxon>
        <taxon>Parabasalia</taxon>
        <taxon>Tritrichomonadida</taxon>
        <taxon>Tritrichomonadidae</taxon>
        <taxon>Tritrichomonas</taxon>
    </lineage>
</organism>
<comment type="caution">
    <text evidence="1">The sequence shown here is derived from an EMBL/GenBank/DDBJ whole genome shotgun (WGS) entry which is preliminary data.</text>
</comment>
<dbReference type="EMBL" id="JAPFFF010000015">
    <property type="protein sequence ID" value="KAK8866226.1"/>
    <property type="molecule type" value="Genomic_DNA"/>
</dbReference>
<accession>A0ABR2IMR6</accession>
<name>A0ABR2IMR6_9EUKA</name>
<sequence length="140" mass="18034">MKIIRKWARINEKRFILIEGIAEQREKYRRIAQRRHQSFTYMSYMEWKGMSKQAKNFHRADGLGWNRQSGFYKSYERWHEENIWWMLKQRQKWRREKMERLKRAHYLIFKKKDKRFLYRRRIMMRTDNAAQKWIKQRDRL</sequence>
<reference evidence="1 2" key="1">
    <citation type="submission" date="2024-04" db="EMBL/GenBank/DDBJ databases">
        <title>Tritrichomonas musculus Genome.</title>
        <authorList>
            <person name="Alves-Ferreira E."/>
            <person name="Grigg M."/>
            <person name="Lorenzi H."/>
            <person name="Galac M."/>
        </authorList>
    </citation>
    <scope>NUCLEOTIDE SEQUENCE [LARGE SCALE GENOMIC DNA]</scope>
    <source>
        <strain evidence="1 2">EAF2021</strain>
    </source>
</reference>
<gene>
    <name evidence="1" type="ORF">M9Y10_009185</name>
</gene>
<evidence type="ECO:0000313" key="2">
    <source>
        <dbReference type="Proteomes" id="UP001470230"/>
    </source>
</evidence>
<protein>
    <submittedName>
        <fullName evidence="1">Uncharacterized protein</fullName>
    </submittedName>
</protein>
<proteinExistence type="predicted"/>